<dbReference type="Pfam" id="PF02518">
    <property type="entry name" value="HATPase_c"/>
    <property type="match status" value="1"/>
</dbReference>
<dbReference type="InterPro" id="IPR029016">
    <property type="entry name" value="GAF-like_dom_sf"/>
</dbReference>
<proteinExistence type="predicted"/>
<dbReference type="SUPFAM" id="SSF56112">
    <property type="entry name" value="Protein kinase-like (PK-like)"/>
    <property type="match status" value="1"/>
</dbReference>
<dbReference type="InterPro" id="IPR003018">
    <property type="entry name" value="GAF"/>
</dbReference>
<protein>
    <recommendedName>
        <fullName evidence="2">histidine kinase</fullName>
        <ecNumber evidence="2">2.7.13.3</ecNumber>
    </recommendedName>
</protein>
<dbReference type="Pfam" id="PF01590">
    <property type="entry name" value="GAF"/>
    <property type="match status" value="1"/>
</dbReference>
<dbReference type="InterPro" id="IPR011009">
    <property type="entry name" value="Kinase-like_dom_sf"/>
</dbReference>
<dbReference type="InterPro" id="IPR003661">
    <property type="entry name" value="HisK_dim/P_dom"/>
</dbReference>
<dbReference type="EC" id="2.7.13.3" evidence="2"/>
<dbReference type="SMART" id="SM00220">
    <property type="entry name" value="S_TKc"/>
    <property type="match status" value="1"/>
</dbReference>
<dbReference type="Gene3D" id="1.10.287.130">
    <property type="match status" value="1"/>
</dbReference>
<accession>A0A4P9UIL1</accession>
<dbReference type="Proteomes" id="UP000305881">
    <property type="component" value="Chromosome"/>
</dbReference>
<evidence type="ECO:0000256" key="2">
    <source>
        <dbReference type="ARBA" id="ARBA00012438"/>
    </source>
</evidence>
<dbReference type="InterPro" id="IPR036097">
    <property type="entry name" value="HisK_dim/P_sf"/>
</dbReference>
<dbReference type="PRINTS" id="PR00344">
    <property type="entry name" value="BCTRLSENSOR"/>
</dbReference>
<keyword evidence="4" id="KW-0175">Coiled coil</keyword>
<dbReference type="CDD" id="cd14014">
    <property type="entry name" value="STKc_PknB_like"/>
    <property type="match status" value="1"/>
</dbReference>
<reference evidence="8" key="1">
    <citation type="journal article" date="2019" name="J. Bacteriol.">
        <title>A Mutagenic Screen Identifies a TonB-Dependent Receptor Required for the Lanthanide Metal Switch in the Type I Methanotroph 'Methylotuvimicrobium buryatense' 5GB1C.</title>
        <authorList>
            <person name="Groom J.D."/>
            <person name="Ford S.M."/>
            <person name="Pesesky M.W."/>
            <person name="Lidstrom M.E."/>
        </authorList>
    </citation>
    <scope>NUCLEOTIDE SEQUENCE [LARGE SCALE GENOMIC DNA]</scope>
    <source>
        <strain evidence="8">5GB1C</strain>
    </source>
</reference>
<dbReference type="Gene3D" id="3.30.200.20">
    <property type="entry name" value="Phosphorylase Kinase, domain 1"/>
    <property type="match status" value="1"/>
</dbReference>
<evidence type="ECO:0000256" key="4">
    <source>
        <dbReference type="SAM" id="Coils"/>
    </source>
</evidence>
<dbReference type="Gene3D" id="3.40.50.300">
    <property type="entry name" value="P-loop containing nucleotide triphosphate hydrolases"/>
    <property type="match status" value="1"/>
</dbReference>
<dbReference type="SMART" id="SM00387">
    <property type="entry name" value="HATPase_c"/>
    <property type="match status" value="1"/>
</dbReference>
<name>A0A4P9UIL1_METBY</name>
<feature type="coiled-coil region" evidence="4">
    <location>
        <begin position="1447"/>
        <end position="1485"/>
    </location>
</feature>
<dbReference type="InterPro" id="IPR003594">
    <property type="entry name" value="HATPase_dom"/>
</dbReference>
<evidence type="ECO:0000256" key="3">
    <source>
        <dbReference type="ARBA" id="ARBA00022553"/>
    </source>
</evidence>
<dbReference type="CDD" id="cd00082">
    <property type="entry name" value="HisKA"/>
    <property type="match status" value="1"/>
</dbReference>
<dbReference type="SMART" id="SM00388">
    <property type="entry name" value="HisKA"/>
    <property type="match status" value="1"/>
</dbReference>
<evidence type="ECO:0000313" key="8">
    <source>
        <dbReference type="Proteomes" id="UP000305881"/>
    </source>
</evidence>
<dbReference type="InterPro" id="IPR036890">
    <property type="entry name" value="HATPase_C_sf"/>
</dbReference>
<dbReference type="Gene3D" id="3.30.565.10">
    <property type="entry name" value="Histidine kinase-like ATPase, C-terminal domain"/>
    <property type="match status" value="1"/>
</dbReference>
<dbReference type="SMART" id="SM00065">
    <property type="entry name" value="GAF"/>
    <property type="match status" value="1"/>
</dbReference>
<dbReference type="Gene3D" id="3.30.450.40">
    <property type="match status" value="1"/>
</dbReference>
<dbReference type="InterPro" id="IPR005467">
    <property type="entry name" value="His_kinase_dom"/>
</dbReference>
<dbReference type="PROSITE" id="PS50011">
    <property type="entry name" value="PROTEIN_KINASE_DOM"/>
    <property type="match status" value="1"/>
</dbReference>
<dbReference type="PROSITE" id="PS50109">
    <property type="entry name" value="HIS_KIN"/>
    <property type="match status" value="1"/>
</dbReference>
<dbReference type="GO" id="GO:0005524">
    <property type="term" value="F:ATP binding"/>
    <property type="evidence" value="ECO:0007669"/>
    <property type="project" value="InterPro"/>
</dbReference>
<keyword evidence="3" id="KW-0597">Phosphoprotein</keyword>
<dbReference type="STRING" id="675511.GCA_000341735_02943"/>
<dbReference type="InterPro" id="IPR011990">
    <property type="entry name" value="TPR-like_helical_dom_sf"/>
</dbReference>
<comment type="catalytic activity">
    <reaction evidence="1">
        <text>ATP + protein L-histidine = ADP + protein N-phospho-L-histidine.</text>
        <dbReference type="EC" id="2.7.13.3"/>
    </reaction>
</comment>
<dbReference type="SUPFAM" id="SSF47384">
    <property type="entry name" value="Homodimeric domain of signal transducing histidine kinase"/>
    <property type="match status" value="1"/>
</dbReference>
<feature type="domain" description="Histidine kinase" evidence="6">
    <location>
        <begin position="1492"/>
        <end position="1703"/>
    </location>
</feature>
<dbReference type="Gene3D" id="1.25.40.10">
    <property type="entry name" value="Tetratricopeptide repeat domain"/>
    <property type="match status" value="1"/>
</dbReference>
<dbReference type="Pfam" id="PF00069">
    <property type="entry name" value="Pkinase"/>
    <property type="match status" value="1"/>
</dbReference>
<evidence type="ECO:0000259" key="6">
    <source>
        <dbReference type="PROSITE" id="PS50109"/>
    </source>
</evidence>
<dbReference type="GO" id="GO:0000155">
    <property type="term" value="F:phosphorelay sensor kinase activity"/>
    <property type="evidence" value="ECO:0007669"/>
    <property type="project" value="InterPro"/>
</dbReference>
<dbReference type="RefSeq" id="WP_017841420.1">
    <property type="nucleotide sequence ID" value="NZ_CP035467.1"/>
</dbReference>
<feature type="domain" description="Protein kinase" evidence="5">
    <location>
        <begin position="7"/>
        <end position="269"/>
    </location>
</feature>
<dbReference type="Pfam" id="PF13191">
    <property type="entry name" value="AAA_16"/>
    <property type="match status" value="1"/>
</dbReference>
<dbReference type="PANTHER" id="PTHR43642">
    <property type="entry name" value="HYBRID SIGNAL TRANSDUCTION HISTIDINE KINASE G"/>
    <property type="match status" value="1"/>
</dbReference>
<dbReference type="EMBL" id="CP035467">
    <property type="protein sequence ID" value="QCW80868.1"/>
    <property type="molecule type" value="Genomic_DNA"/>
</dbReference>
<dbReference type="SUPFAM" id="SSF55781">
    <property type="entry name" value="GAF domain-like"/>
    <property type="match status" value="1"/>
</dbReference>
<evidence type="ECO:0000259" key="5">
    <source>
        <dbReference type="PROSITE" id="PS50011"/>
    </source>
</evidence>
<dbReference type="InterPro" id="IPR053159">
    <property type="entry name" value="Hybrid_Histidine_Kinase"/>
</dbReference>
<dbReference type="SUPFAM" id="SSF55874">
    <property type="entry name" value="ATPase domain of HSP90 chaperone/DNA topoisomerase II/histidine kinase"/>
    <property type="match status" value="1"/>
</dbReference>
<dbReference type="Gene3D" id="1.10.510.10">
    <property type="entry name" value="Transferase(Phosphotransferase) domain 1"/>
    <property type="match status" value="1"/>
</dbReference>
<dbReference type="KEGG" id="mbur:EQU24_00300"/>
<dbReference type="OrthoDB" id="9801841at2"/>
<dbReference type="InterPro" id="IPR027417">
    <property type="entry name" value="P-loop_NTPase"/>
</dbReference>
<organism evidence="7 8">
    <name type="scientific">Methylotuvimicrobium buryatense</name>
    <name type="common">Methylomicrobium buryatense</name>
    <dbReference type="NCBI Taxonomy" id="95641"/>
    <lineage>
        <taxon>Bacteria</taxon>
        <taxon>Pseudomonadati</taxon>
        <taxon>Pseudomonadota</taxon>
        <taxon>Gammaproteobacteria</taxon>
        <taxon>Methylococcales</taxon>
        <taxon>Methylococcaceae</taxon>
        <taxon>Methylotuvimicrobium</taxon>
    </lineage>
</organism>
<sequence>MTQILNHSILEKLGESMHANVFKAQHVSTSQLVVLKDIKLRFCVKGIGDYVRQQIDLLSQLALPHSIIPEILSRENGRLVLRQLYLDAKPLSECLSVGSEPDIERVLTIAVALAERLEEIHKAGHIHKSIKPTNILIRSDNLSVQIIDDIRILDINQVSHFIYDPHFRTQTLPYLSPEQTGRIKYTVNYATDLYSLGMVLYACLTGKAPFSFNDPIAIVHSHLAETPEPLHQIDPLIPTALSNIIALLLEKAPEKRYQTASGLANDLRICLTQWQMERRIDDFVLKQRDFSNRITIPSVMVGRDKEKKQLLGEFNKVCSGVFRAALISGWSGIGKTRLIQELQLPIVAHSGYFTSGKFDQFKKHIPYSTLIQAFTSLIKTFLSEDKDRIDYWRKRIGEQLGDNGRLMIDLVPELELIIGPQPNVADLPPVEARNRFNDTIGRFIAALASAENPLTLFIDDLQWCDGATFDVLESLFDNSAEYPWLFWVGAYRHNEVDTGHRLNRLIERIKRDDRPLLEIRLNALGLHEVNLMTAYILNTYPVRTEALAEIIFQTSAGNPLFVNESLRWLHSYRHLHLGDDGIWTWDDEHLRHTEIPDTALDLFKDKITKLTRQTLDLLMIGACLGARFQAEDLARAAGIEMSVLYQSLSEAFVDNILLREKNQLYFFHDQVQAAVESFMDETKKRDVHERIAQAYIEAIPENADLETQPNLFAVVEHLEGGRPQNPSAKRIKQEAVFNYHAGIAAMKALAMDNANFFFAQAKALYPNPDWDSDYEFLFDLHKYLARTEMALGNQPASEAILNTLIEKAKSDLDRVDCLYEQTTSLSSMGKFKEAIELGNRGLSYFGRAIPDDDNEALRRAGSILEQIHQGHDDVWQQILDITLSGDRATRIETGIYSELIPDYYLAGMVPQLYLSAIQSTQNCLAGGVDETVIYGFSMVGLYLQRQDKYDMSFRYEDLGLALSERYPDTFGATKGINGILWTNMHNRRSSEHIIQQCQQNIHRGKNCGDLYNAGLSYGPYLWHLIHRGNDLYQVISVAEECRRFSKKFNLSLSLGLAESVLAGWVDEMNVGRNKLTEAKIDAKLKRWEQDKHVVSIGGYYTLKGISSHYLGDYRQAAGYLAKAEPYLRGLSDNILNRLWYVFRYVNGLRLYRTVDGDEHDLLSKCFERVEVWSSLGPILTPYLLFMMMERACHADDFSQARRYGLDAIDSAKSRQFLFLEAFLHERLGRMLLDRQHDHTSYHLNRAVKIYRQCGAEIKTAQLAKQYSFTVIERRKQTEQSLAQLLDVDYLVRATRTITQQLDFKPLLVTIMESVMARLGAKTGYLLIAENQQLKKLAKGVKHDRVEVEIRDGSELPAETLSLAIVNYVYRTAELVVLNNAAAEGDFKTDDTVQGRQLKSVLCLPLQMQQQVLGVLYLENSLIKSVFSLEDIEMTRLLTAQAAIALQNTLLIEEMKQSQLQINLLNKELEQRVAARTSALNKANEELKSFAYVVSHDLKAPLRAINQLSGWIAEDYRDAFDDDGKEQMALLQSRAKRMHEMIDGILQYSRVGRIKEPDEQVDINVLLMEMVKHIAPPPHIEIKMQAGLPTIVGEKLKIFQVFQNLLDNAIKYNDKSHGVIEISCREHESCWEFSVKDNGPGIPRHYQEKIFQLFQTLAPKDQSDSTGIGLSLIEKIVDNWGGRIRIESEPGCGCDFLFTIPKTAQHE</sequence>
<dbReference type="InterPro" id="IPR041664">
    <property type="entry name" value="AAA_16"/>
</dbReference>
<evidence type="ECO:0000313" key="7">
    <source>
        <dbReference type="EMBL" id="QCW80868.1"/>
    </source>
</evidence>
<dbReference type="SUPFAM" id="SSF52540">
    <property type="entry name" value="P-loop containing nucleoside triphosphate hydrolases"/>
    <property type="match status" value="1"/>
</dbReference>
<evidence type="ECO:0000256" key="1">
    <source>
        <dbReference type="ARBA" id="ARBA00000085"/>
    </source>
</evidence>
<dbReference type="PANTHER" id="PTHR43642:SF1">
    <property type="entry name" value="HYBRID SIGNAL TRANSDUCTION HISTIDINE KINASE G"/>
    <property type="match status" value="1"/>
</dbReference>
<keyword evidence="8" id="KW-1185">Reference proteome</keyword>
<dbReference type="InterPro" id="IPR004358">
    <property type="entry name" value="Sig_transdc_His_kin-like_C"/>
</dbReference>
<gene>
    <name evidence="7" type="ORF">EQU24_00300</name>
</gene>
<dbReference type="InterPro" id="IPR000719">
    <property type="entry name" value="Prot_kinase_dom"/>
</dbReference>